<accession>A0A2K2HC83</accession>
<dbReference type="Proteomes" id="UP000236340">
    <property type="component" value="Unassembled WGS sequence"/>
</dbReference>
<dbReference type="GO" id="GO:0016740">
    <property type="term" value="F:transferase activity"/>
    <property type="evidence" value="ECO:0007669"/>
    <property type="project" value="UniProtKB-KW"/>
</dbReference>
<dbReference type="InterPro" id="IPR002654">
    <property type="entry name" value="Glyco_trans_25"/>
</dbReference>
<dbReference type="EMBL" id="PPFX01000007">
    <property type="protein sequence ID" value="PNU20925.1"/>
    <property type="molecule type" value="Genomic_DNA"/>
</dbReference>
<dbReference type="OrthoDB" id="119742at2"/>
<organism evidence="2 3">
    <name type="scientific">Geothermobacter hydrogeniphilus</name>
    <dbReference type="NCBI Taxonomy" id="1969733"/>
    <lineage>
        <taxon>Bacteria</taxon>
        <taxon>Pseudomonadati</taxon>
        <taxon>Thermodesulfobacteriota</taxon>
        <taxon>Desulfuromonadia</taxon>
        <taxon>Desulfuromonadales</taxon>
        <taxon>Geothermobacteraceae</taxon>
        <taxon>Geothermobacter</taxon>
    </lineage>
</organism>
<evidence type="ECO:0000259" key="1">
    <source>
        <dbReference type="Pfam" id="PF01755"/>
    </source>
</evidence>
<name>A0A2K2HC83_9BACT</name>
<dbReference type="AlphaFoldDB" id="A0A2K2HC83"/>
<dbReference type="RefSeq" id="WP_103114665.1">
    <property type="nucleotide sequence ID" value="NZ_PPFX01000007.1"/>
</dbReference>
<evidence type="ECO:0000313" key="2">
    <source>
        <dbReference type="EMBL" id="PNU20925.1"/>
    </source>
</evidence>
<reference evidence="2 3" key="1">
    <citation type="journal article" date="2018" name="Genome Announc.">
        <title>Genome Sequence of Geothermobacter sp. HR-1 Iron Reducer from the Loihi Seamount.</title>
        <authorList>
            <person name="Smith H."/>
            <person name="Abuyen K."/>
            <person name="Tremblay J."/>
            <person name="Savalia P."/>
            <person name="Perez-Rodriguez I."/>
            <person name="Emerson D."/>
            <person name="Tully B."/>
            <person name="Amend J."/>
        </authorList>
    </citation>
    <scope>NUCLEOTIDE SEQUENCE [LARGE SCALE GENOMIC DNA]</scope>
    <source>
        <strain evidence="2 3">HR-1</strain>
    </source>
</reference>
<protein>
    <submittedName>
        <fullName evidence="2">Glycosyl transferase</fullName>
    </submittedName>
</protein>
<dbReference type="CDD" id="cd06532">
    <property type="entry name" value="Glyco_transf_25"/>
    <property type="match status" value="1"/>
</dbReference>
<sequence length="246" mass="29135">MNFHAYVINLEHATARWEHMREQLEHSTIPYTRIEGVYGDRLNEPVANYDEHRYQVRTGKETNKREIGCYFSHIKAMRTFLQSDLPYALILEDDVSLPENIIPLLTEATTHGENWDMLRLTSSREGDFLPFAQLNGCHQLAYNLKVLKNTGAYFLNRHAAECCVNGMLPMSLPYDVALDRDWDFGFRTACVVPFPIKLEEEFPGQIPKARRIRLYRSTTFHLFHLRTLLERRRHRRRYYRQAQEDQ</sequence>
<evidence type="ECO:0000313" key="3">
    <source>
        <dbReference type="Proteomes" id="UP000236340"/>
    </source>
</evidence>
<gene>
    <name evidence="2" type="ORF">C2E25_04880</name>
</gene>
<dbReference type="Pfam" id="PF01755">
    <property type="entry name" value="Glyco_transf_25"/>
    <property type="match status" value="1"/>
</dbReference>
<comment type="caution">
    <text evidence="2">The sequence shown here is derived from an EMBL/GenBank/DDBJ whole genome shotgun (WGS) entry which is preliminary data.</text>
</comment>
<proteinExistence type="predicted"/>
<keyword evidence="2" id="KW-0808">Transferase</keyword>
<feature type="domain" description="Glycosyl transferase family 25" evidence="1">
    <location>
        <begin position="4"/>
        <end position="130"/>
    </location>
</feature>